<gene>
    <name evidence="2" type="ORF">PV09_05791</name>
</gene>
<evidence type="ECO:0000256" key="1">
    <source>
        <dbReference type="SAM" id="MobiDB-lite"/>
    </source>
</evidence>
<dbReference type="VEuPathDB" id="FungiDB:PV09_05791"/>
<keyword evidence="3" id="KW-1185">Reference proteome</keyword>
<reference evidence="2 3" key="1">
    <citation type="submission" date="2015-01" db="EMBL/GenBank/DDBJ databases">
        <title>The Genome Sequence of Ochroconis gallopava CBS43764.</title>
        <authorList>
            <consortium name="The Broad Institute Genomics Platform"/>
            <person name="Cuomo C."/>
            <person name="de Hoog S."/>
            <person name="Gorbushina A."/>
            <person name="Stielow B."/>
            <person name="Teixiera M."/>
            <person name="Abouelleil A."/>
            <person name="Chapman S.B."/>
            <person name="Priest M."/>
            <person name="Young S.K."/>
            <person name="Wortman J."/>
            <person name="Nusbaum C."/>
            <person name="Birren B."/>
        </authorList>
    </citation>
    <scope>NUCLEOTIDE SEQUENCE [LARGE SCALE GENOMIC DNA]</scope>
    <source>
        <strain evidence="2 3">CBS 43764</strain>
    </source>
</reference>
<accession>A0A0D2A8R8</accession>
<feature type="compositionally biased region" description="Polar residues" evidence="1">
    <location>
        <begin position="124"/>
        <end position="144"/>
    </location>
</feature>
<proteinExistence type="predicted"/>
<evidence type="ECO:0000313" key="2">
    <source>
        <dbReference type="EMBL" id="KIW03148.1"/>
    </source>
</evidence>
<dbReference type="EMBL" id="KN847546">
    <property type="protein sequence ID" value="KIW03148.1"/>
    <property type="molecule type" value="Genomic_DNA"/>
</dbReference>
<dbReference type="GeneID" id="27313764"/>
<organism evidence="2 3">
    <name type="scientific">Verruconis gallopava</name>
    <dbReference type="NCBI Taxonomy" id="253628"/>
    <lineage>
        <taxon>Eukaryota</taxon>
        <taxon>Fungi</taxon>
        <taxon>Dikarya</taxon>
        <taxon>Ascomycota</taxon>
        <taxon>Pezizomycotina</taxon>
        <taxon>Dothideomycetes</taxon>
        <taxon>Pleosporomycetidae</taxon>
        <taxon>Venturiales</taxon>
        <taxon>Sympoventuriaceae</taxon>
        <taxon>Verruconis</taxon>
    </lineage>
</organism>
<feature type="region of interest" description="Disordered" evidence="1">
    <location>
        <begin position="111"/>
        <end position="144"/>
    </location>
</feature>
<dbReference type="Proteomes" id="UP000053259">
    <property type="component" value="Unassembled WGS sequence"/>
</dbReference>
<dbReference type="RefSeq" id="XP_016213017.1">
    <property type="nucleotide sequence ID" value="XM_016359338.1"/>
</dbReference>
<name>A0A0D2A8R8_9PEZI</name>
<sequence length="306" mass="35084">MSERRFARSLGFQYTNPRGPVCLRRDSLVYQLWHKILSMANTEEISLEDAIKQIKDLVDDYGPKIWTGNCSDILVAPGHYPEYPQALKWPDDQQKIIQTCESLYRYRKSSKRKRESADLDNSDGESFTTSHMPSRNQSVTNPLEESIHISQGAKTPPHQGPVRSYPCRDSDNKNLKCTNLWLATVNDGLSAALTLGEHMTIESLFQAVTNAFIARHPTRKIDQRGPLLAIILTFPLNLGHHLQKPRVLDTRDGDANLLALREEIWMAFWNYRENDDAEEIVIFGTVVFTYDDVQRAEAAWIQRVLR</sequence>
<dbReference type="AlphaFoldDB" id="A0A0D2A8R8"/>
<protein>
    <submittedName>
        <fullName evidence="2">Uncharacterized protein</fullName>
    </submittedName>
</protein>
<evidence type="ECO:0000313" key="3">
    <source>
        <dbReference type="Proteomes" id="UP000053259"/>
    </source>
</evidence>
<dbReference type="HOGENOM" id="CLU_909733_0_0_1"/>
<dbReference type="InParanoid" id="A0A0D2A8R8"/>